<dbReference type="EMBL" id="RAPN01000001">
    <property type="protein sequence ID" value="RKD90496.1"/>
    <property type="molecule type" value="Genomic_DNA"/>
</dbReference>
<protein>
    <submittedName>
        <fullName evidence="8">Putative integral membrane protein</fullName>
    </submittedName>
</protein>
<evidence type="ECO:0000256" key="2">
    <source>
        <dbReference type="ARBA" id="ARBA00022692"/>
    </source>
</evidence>
<keyword evidence="9" id="KW-1185">Reference proteome</keyword>
<keyword evidence="3 6" id="KW-1133">Transmembrane helix</keyword>
<sequence>MSAGIIIILLLALLLVIFTLQNSVAIDVKFLFWQLDQVPLVLTLIVCIIVGVIIALLINQPKMWKLKSTIKSLQKELNALKAAEKPVEKHPEGIKMEGGSDNDFFNA</sequence>
<dbReference type="GO" id="GO:0005886">
    <property type="term" value="C:plasma membrane"/>
    <property type="evidence" value="ECO:0007669"/>
    <property type="project" value="InterPro"/>
</dbReference>
<dbReference type="Pfam" id="PF06305">
    <property type="entry name" value="LapA_dom"/>
    <property type="match status" value="1"/>
</dbReference>
<feature type="compositionally biased region" description="Basic and acidic residues" evidence="5">
    <location>
        <begin position="84"/>
        <end position="95"/>
    </location>
</feature>
<evidence type="ECO:0000256" key="3">
    <source>
        <dbReference type="ARBA" id="ARBA00022989"/>
    </source>
</evidence>
<dbReference type="PANTHER" id="PTHR41335:SF1">
    <property type="entry name" value="MEMBRANE PROTEIN"/>
    <property type="match status" value="1"/>
</dbReference>
<evidence type="ECO:0000259" key="7">
    <source>
        <dbReference type="Pfam" id="PF06305"/>
    </source>
</evidence>
<comment type="caution">
    <text evidence="8">The sequence shown here is derived from an EMBL/GenBank/DDBJ whole genome shotgun (WGS) entry which is preliminary data.</text>
</comment>
<evidence type="ECO:0000256" key="1">
    <source>
        <dbReference type="ARBA" id="ARBA00022475"/>
    </source>
</evidence>
<dbReference type="Proteomes" id="UP000283387">
    <property type="component" value="Unassembled WGS sequence"/>
</dbReference>
<evidence type="ECO:0000256" key="5">
    <source>
        <dbReference type="SAM" id="MobiDB-lite"/>
    </source>
</evidence>
<feature type="transmembrane region" description="Helical" evidence="6">
    <location>
        <begin position="41"/>
        <end position="58"/>
    </location>
</feature>
<evidence type="ECO:0000313" key="9">
    <source>
        <dbReference type="Proteomes" id="UP000283387"/>
    </source>
</evidence>
<evidence type="ECO:0000256" key="4">
    <source>
        <dbReference type="ARBA" id="ARBA00023136"/>
    </source>
</evidence>
<gene>
    <name evidence="8" type="ORF">BC643_0836</name>
</gene>
<evidence type="ECO:0000256" key="6">
    <source>
        <dbReference type="SAM" id="Phobius"/>
    </source>
</evidence>
<name>A0A419W4Z0_9BACT</name>
<dbReference type="RefSeq" id="WP_120271899.1">
    <property type="nucleotide sequence ID" value="NZ_RAPN01000001.1"/>
</dbReference>
<dbReference type="InterPro" id="IPR010445">
    <property type="entry name" value="LapA_dom"/>
</dbReference>
<proteinExistence type="predicted"/>
<evidence type="ECO:0000313" key="8">
    <source>
        <dbReference type="EMBL" id="RKD90496.1"/>
    </source>
</evidence>
<dbReference type="OrthoDB" id="1123229at2"/>
<feature type="region of interest" description="Disordered" evidence="5">
    <location>
        <begin position="84"/>
        <end position="107"/>
    </location>
</feature>
<keyword evidence="2 6" id="KW-0812">Transmembrane</keyword>
<dbReference type="AlphaFoldDB" id="A0A419W4Z0"/>
<keyword evidence="4 6" id="KW-0472">Membrane</keyword>
<accession>A0A419W4Z0</accession>
<reference evidence="8 9" key="1">
    <citation type="submission" date="2018-09" db="EMBL/GenBank/DDBJ databases">
        <title>Genomic Encyclopedia of Archaeal and Bacterial Type Strains, Phase II (KMG-II): from individual species to whole genera.</title>
        <authorList>
            <person name="Goeker M."/>
        </authorList>
    </citation>
    <scope>NUCLEOTIDE SEQUENCE [LARGE SCALE GENOMIC DNA]</scope>
    <source>
        <strain evidence="8 9">DSM 27148</strain>
    </source>
</reference>
<organism evidence="8 9">
    <name type="scientific">Mangrovibacterium diazotrophicum</name>
    <dbReference type="NCBI Taxonomy" id="1261403"/>
    <lineage>
        <taxon>Bacteria</taxon>
        <taxon>Pseudomonadati</taxon>
        <taxon>Bacteroidota</taxon>
        <taxon>Bacteroidia</taxon>
        <taxon>Marinilabiliales</taxon>
        <taxon>Prolixibacteraceae</taxon>
        <taxon>Mangrovibacterium</taxon>
    </lineage>
</organism>
<feature type="domain" description="Lipopolysaccharide assembly protein A" evidence="7">
    <location>
        <begin position="21"/>
        <end position="82"/>
    </location>
</feature>
<keyword evidence="1" id="KW-1003">Cell membrane</keyword>
<dbReference type="PANTHER" id="PTHR41335">
    <property type="entry name" value="MEMBRANE PROTEIN-RELATED"/>
    <property type="match status" value="1"/>
</dbReference>